<dbReference type="EMBL" id="KZ358870">
    <property type="protein sequence ID" value="PIO59091.1"/>
    <property type="molecule type" value="Genomic_DNA"/>
</dbReference>
<gene>
    <name evidence="2" type="ORF">TELCIR_19458</name>
</gene>
<evidence type="ECO:0000313" key="3">
    <source>
        <dbReference type="Proteomes" id="UP000230423"/>
    </source>
</evidence>
<protein>
    <recommendedName>
        <fullName evidence="4">Saposin B-type domain-containing protein</fullName>
    </recommendedName>
</protein>
<keyword evidence="3" id="KW-1185">Reference proteome</keyword>
<keyword evidence="1" id="KW-0732">Signal</keyword>
<dbReference type="AlphaFoldDB" id="A0A2G9TMA8"/>
<organism evidence="2 3">
    <name type="scientific">Teladorsagia circumcincta</name>
    <name type="common">Brown stomach worm</name>
    <name type="synonym">Ostertagia circumcincta</name>
    <dbReference type="NCBI Taxonomy" id="45464"/>
    <lineage>
        <taxon>Eukaryota</taxon>
        <taxon>Metazoa</taxon>
        <taxon>Ecdysozoa</taxon>
        <taxon>Nematoda</taxon>
        <taxon>Chromadorea</taxon>
        <taxon>Rhabditida</taxon>
        <taxon>Rhabditina</taxon>
        <taxon>Rhabditomorpha</taxon>
        <taxon>Strongyloidea</taxon>
        <taxon>Trichostrongylidae</taxon>
        <taxon>Teladorsagia</taxon>
    </lineage>
</organism>
<feature type="chain" id="PRO_5013574097" description="Saposin B-type domain-containing protein" evidence="1">
    <location>
        <begin position="18"/>
        <end position="88"/>
    </location>
</feature>
<dbReference type="Proteomes" id="UP000230423">
    <property type="component" value="Unassembled WGS sequence"/>
</dbReference>
<reference evidence="2 3" key="1">
    <citation type="submission" date="2015-09" db="EMBL/GenBank/DDBJ databases">
        <title>Draft genome of the parasitic nematode Teladorsagia circumcincta isolate WARC Sus (inbred).</title>
        <authorList>
            <person name="Mitreva M."/>
        </authorList>
    </citation>
    <scope>NUCLEOTIDE SEQUENCE [LARGE SCALE GENOMIC DNA]</scope>
    <source>
        <strain evidence="2 3">S</strain>
    </source>
</reference>
<evidence type="ECO:0000313" key="2">
    <source>
        <dbReference type="EMBL" id="PIO59091.1"/>
    </source>
</evidence>
<name>A0A2G9TMA8_TELCI</name>
<evidence type="ECO:0008006" key="4">
    <source>
        <dbReference type="Google" id="ProtNLM"/>
    </source>
</evidence>
<feature type="signal peptide" evidence="1">
    <location>
        <begin position="1"/>
        <end position="17"/>
    </location>
</feature>
<sequence length="88" mass="10065">MKVPILLVIFVAHLITAEEEKGYDCTTPCKKCKFEIGMVKSVYDEKRDAFAKAALEMAYCKEKCMAIFCEDTSKTLKALKVCLFWIEL</sequence>
<proteinExistence type="predicted"/>
<accession>A0A2G9TMA8</accession>
<evidence type="ECO:0000256" key="1">
    <source>
        <dbReference type="SAM" id="SignalP"/>
    </source>
</evidence>